<evidence type="ECO:0008006" key="15">
    <source>
        <dbReference type="Google" id="ProtNLM"/>
    </source>
</evidence>
<dbReference type="FunFam" id="3.40.50.970:FF:000024">
    <property type="entry name" value="Pyruvate decarboxylase isozyme"/>
    <property type="match status" value="1"/>
</dbReference>
<evidence type="ECO:0000259" key="12">
    <source>
        <dbReference type="Pfam" id="PF02776"/>
    </source>
</evidence>
<dbReference type="InterPro" id="IPR011766">
    <property type="entry name" value="TPP_enzyme_TPP-bd"/>
</dbReference>
<dbReference type="GO" id="GO:0004737">
    <property type="term" value="F:pyruvate decarboxylase activity"/>
    <property type="evidence" value="ECO:0007669"/>
    <property type="project" value="TreeGrafter"/>
</dbReference>
<dbReference type="InterPro" id="IPR029035">
    <property type="entry name" value="DHS-like_NAD/FAD-binding_dom"/>
</dbReference>
<dbReference type="SUPFAM" id="SSF52518">
    <property type="entry name" value="Thiamin diphosphate-binding fold (THDP-binding)"/>
    <property type="match status" value="2"/>
</dbReference>
<dbReference type="CDD" id="cd07038">
    <property type="entry name" value="TPP_PYR_PDC_IPDC_like"/>
    <property type="match status" value="1"/>
</dbReference>
<dbReference type="OrthoDB" id="308383at2759"/>
<evidence type="ECO:0000313" key="13">
    <source>
        <dbReference type="EMBL" id="KAH3662507.1"/>
    </source>
</evidence>
<feature type="domain" description="Thiamine pyrophosphate enzyme N-terminal TPP-binding" evidence="12">
    <location>
        <begin position="27"/>
        <end position="131"/>
    </location>
</feature>
<gene>
    <name evidence="13" type="ORF">OGAPHI_005759</name>
</gene>
<comment type="cofactor">
    <cofactor evidence="1">
        <name>thiamine diphosphate</name>
        <dbReference type="ChEBI" id="CHEBI:58937"/>
    </cofactor>
</comment>
<evidence type="ECO:0000256" key="9">
    <source>
        <dbReference type="RuleBase" id="RU362132"/>
    </source>
</evidence>
<keyword evidence="5 8" id="KW-0460">Magnesium</keyword>
<comment type="cofactor">
    <cofactor evidence="8">
        <name>Mg(2+)</name>
        <dbReference type="ChEBI" id="CHEBI:18420"/>
    </cofactor>
    <text evidence="8">Binds 1 Mg(2+) per subunit.</text>
</comment>
<dbReference type="InterPro" id="IPR047213">
    <property type="entry name" value="TPP_PYR_PDC_IPDC-like"/>
</dbReference>
<dbReference type="Pfam" id="PF02776">
    <property type="entry name" value="TPP_enzyme_N"/>
    <property type="match status" value="1"/>
</dbReference>
<dbReference type="InterPro" id="IPR012001">
    <property type="entry name" value="Thiamin_PyroP_enz_TPP-bd_dom"/>
</dbReference>
<feature type="domain" description="Thiamine pyrophosphate enzyme TPP-binding" evidence="11">
    <location>
        <begin position="431"/>
        <end position="548"/>
    </location>
</feature>
<comment type="similarity">
    <text evidence="2 9">Belongs to the TPP enzyme family.</text>
</comment>
<dbReference type="Pfam" id="PF02775">
    <property type="entry name" value="TPP_enzyme_C"/>
    <property type="match status" value="1"/>
</dbReference>
<dbReference type="CDD" id="cd02005">
    <property type="entry name" value="TPP_PDC_IPDC"/>
    <property type="match status" value="1"/>
</dbReference>
<keyword evidence="14" id="KW-1185">Reference proteome</keyword>
<feature type="domain" description="Thiamine pyrophosphate enzyme central" evidence="10">
    <location>
        <begin position="232"/>
        <end position="355"/>
    </location>
</feature>
<comment type="caution">
    <text evidence="13">The sequence shown here is derived from an EMBL/GenBank/DDBJ whole genome shotgun (WGS) entry which is preliminary data.</text>
</comment>
<dbReference type="GO" id="GO:0000949">
    <property type="term" value="P:aromatic amino acid family catabolic process to alcohol via Ehrlich pathway"/>
    <property type="evidence" value="ECO:0007669"/>
    <property type="project" value="TreeGrafter"/>
</dbReference>
<dbReference type="InterPro" id="IPR012110">
    <property type="entry name" value="PDC/IPDC-like"/>
</dbReference>
<dbReference type="PANTHER" id="PTHR43452">
    <property type="entry name" value="PYRUVATE DECARBOXYLASE"/>
    <property type="match status" value="1"/>
</dbReference>
<keyword evidence="6 9" id="KW-0786">Thiamine pyrophosphate</keyword>
<dbReference type="GO" id="GO:0005634">
    <property type="term" value="C:nucleus"/>
    <property type="evidence" value="ECO:0007669"/>
    <property type="project" value="TreeGrafter"/>
</dbReference>
<dbReference type="PIRSF" id="PIRSF036565">
    <property type="entry name" value="Pyruvt_ip_decrb"/>
    <property type="match status" value="1"/>
</dbReference>
<reference evidence="13" key="1">
    <citation type="journal article" date="2021" name="Open Biol.">
        <title>Shared evolutionary footprints suggest mitochondrial oxidative damage underlies multiple complex I losses in fungi.</title>
        <authorList>
            <person name="Schikora-Tamarit M.A."/>
            <person name="Marcet-Houben M."/>
            <person name="Nosek J."/>
            <person name="Gabaldon T."/>
        </authorList>
    </citation>
    <scope>NUCLEOTIDE SEQUENCE</scope>
    <source>
        <strain evidence="13">CBS6075</strain>
    </source>
</reference>
<feature type="binding site" evidence="8">
    <location>
        <position position="499"/>
    </location>
    <ligand>
        <name>Mg(2+)</name>
        <dbReference type="ChEBI" id="CHEBI:18420"/>
    </ligand>
</feature>
<dbReference type="GeneID" id="70237723"/>
<dbReference type="Gene3D" id="3.40.50.1220">
    <property type="entry name" value="TPP-binding domain"/>
    <property type="match status" value="1"/>
</dbReference>
<evidence type="ECO:0000256" key="5">
    <source>
        <dbReference type="ARBA" id="ARBA00022842"/>
    </source>
</evidence>
<dbReference type="Pfam" id="PF00205">
    <property type="entry name" value="TPP_enzyme_M"/>
    <property type="match status" value="1"/>
</dbReference>
<dbReference type="Proteomes" id="UP000769157">
    <property type="component" value="Unassembled WGS sequence"/>
</dbReference>
<keyword evidence="7" id="KW-0456">Lyase</keyword>
<accession>A0A9P8NZM6</accession>
<evidence type="ECO:0000256" key="3">
    <source>
        <dbReference type="ARBA" id="ARBA00022723"/>
    </source>
</evidence>
<dbReference type="RefSeq" id="XP_046059596.1">
    <property type="nucleotide sequence ID" value="XM_046206975.1"/>
</dbReference>
<evidence type="ECO:0000256" key="7">
    <source>
        <dbReference type="ARBA" id="ARBA00023239"/>
    </source>
</evidence>
<dbReference type="GO" id="GO:0005829">
    <property type="term" value="C:cytosol"/>
    <property type="evidence" value="ECO:0007669"/>
    <property type="project" value="TreeGrafter"/>
</dbReference>
<proteinExistence type="inferred from homology"/>
<evidence type="ECO:0000256" key="2">
    <source>
        <dbReference type="ARBA" id="ARBA00007812"/>
    </source>
</evidence>
<dbReference type="InterPro" id="IPR012000">
    <property type="entry name" value="Thiamin_PyroP_enz_cen_dom"/>
</dbReference>
<dbReference type="InterPro" id="IPR047214">
    <property type="entry name" value="TPP_PDC_IPDC"/>
</dbReference>
<dbReference type="GO" id="GO:0000287">
    <property type="term" value="F:magnesium ion binding"/>
    <property type="evidence" value="ECO:0007669"/>
    <property type="project" value="InterPro"/>
</dbReference>
<organism evidence="13 14">
    <name type="scientific">Ogataea philodendri</name>
    <dbReference type="NCBI Taxonomy" id="1378263"/>
    <lineage>
        <taxon>Eukaryota</taxon>
        <taxon>Fungi</taxon>
        <taxon>Dikarya</taxon>
        <taxon>Ascomycota</taxon>
        <taxon>Saccharomycotina</taxon>
        <taxon>Pichiomycetes</taxon>
        <taxon>Pichiales</taxon>
        <taxon>Pichiaceae</taxon>
        <taxon>Ogataea</taxon>
    </lineage>
</organism>
<dbReference type="AlphaFoldDB" id="A0A9P8NZM6"/>
<dbReference type="SUPFAM" id="SSF52467">
    <property type="entry name" value="DHS-like NAD/FAD-binding domain"/>
    <property type="match status" value="1"/>
</dbReference>
<dbReference type="PANTHER" id="PTHR43452:SF3">
    <property type="entry name" value="TRANSAMINATED AMINO ACID DECARBOXYLASE"/>
    <property type="match status" value="1"/>
</dbReference>
<dbReference type="Gene3D" id="3.40.50.970">
    <property type="match status" value="2"/>
</dbReference>
<evidence type="ECO:0000256" key="6">
    <source>
        <dbReference type="ARBA" id="ARBA00023052"/>
    </source>
</evidence>
<name>A0A9P8NZM6_9ASCO</name>
<evidence type="ECO:0000256" key="8">
    <source>
        <dbReference type="PIRSR" id="PIRSR036565-2"/>
    </source>
</evidence>
<evidence type="ECO:0000313" key="14">
    <source>
        <dbReference type="Proteomes" id="UP000769157"/>
    </source>
</evidence>
<evidence type="ECO:0000256" key="4">
    <source>
        <dbReference type="ARBA" id="ARBA00022793"/>
    </source>
</evidence>
<dbReference type="EMBL" id="JAEUBE010000378">
    <property type="protein sequence ID" value="KAH3662507.1"/>
    <property type="molecule type" value="Genomic_DNA"/>
</dbReference>
<keyword evidence="4" id="KW-0210">Decarboxylase</keyword>
<evidence type="ECO:0000256" key="1">
    <source>
        <dbReference type="ARBA" id="ARBA00001964"/>
    </source>
</evidence>
<evidence type="ECO:0000259" key="11">
    <source>
        <dbReference type="Pfam" id="PF02775"/>
    </source>
</evidence>
<evidence type="ECO:0000259" key="10">
    <source>
        <dbReference type="Pfam" id="PF00205"/>
    </source>
</evidence>
<dbReference type="InterPro" id="IPR029061">
    <property type="entry name" value="THDP-binding"/>
</dbReference>
<protein>
    <recommendedName>
        <fullName evidence="15">Pyruvate decarboxylase</fullName>
    </recommendedName>
</protein>
<reference evidence="13" key="2">
    <citation type="submission" date="2021-01" db="EMBL/GenBank/DDBJ databases">
        <authorList>
            <person name="Schikora-Tamarit M.A."/>
        </authorList>
    </citation>
    <scope>NUCLEOTIDE SEQUENCE</scope>
    <source>
        <strain evidence="13">CBS6075</strain>
    </source>
</reference>
<keyword evidence="3 8" id="KW-0479">Metal-binding</keyword>
<dbReference type="GO" id="GO:0030976">
    <property type="term" value="F:thiamine pyrophosphate binding"/>
    <property type="evidence" value="ECO:0007669"/>
    <property type="project" value="InterPro"/>
</dbReference>
<feature type="binding site" evidence="8">
    <location>
        <position position="501"/>
    </location>
    <ligand>
        <name>Mg(2+)</name>
        <dbReference type="ChEBI" id="CHEBI:18420"/>
    </ligand>
</feature>
<sequence>MAPVAQTDSSSSEYYQLVNSIKPDYITISEYIFLRIYQLGIRSVFGVPGDFNLNFLEHLYDVEGLDWVGCCNELNSAYACDGYTKTCDKMSVMVTTYGVGELSALAGVAGMYSEYSPMLHIVGTSALSMKNSNKRMHHLLSGSNTYGSPDHFVYEETATKYSCVQGSIRDDAMEACDTVDHVIREIHRHLRPGYLFLPCDLTEMRVPVSRLDEPLGSEYEPQNFVKAGTVVDTILQRVYASQNMAVLVDYFTGRCKMTGALGVLLDKLAGKTNVFDTFMGKGIVSEDVSGYVGTYQAGMDNEQLAGVLEDADLVLHLGAFDVEMNSGLFTSKLATERVISMNIDSVVVCGEIYTDLNMRDVFEQLVARLEGERVAASKKYAVEPYLRSSGANALNLVDLSNKLESTLTADDVLIVDTGSFMFGMGTLKLHGARFVNQCLWAAIGFAIPATLGACIAKREMGSNGRVITVEGDGAAEMTLQELASLVRYGLDPVVYILNNDGYTIERVIKGPYRSYNDIATNWNWTQMVTCFGGEKPGTRISNRQDLAQLQYQRGLHLVELIVPKFDVPQSLSNMVIRSKSKS</sequence>
<feature type="binding site" evidence="8">
    <location>
        <position position="472"/>
    </location>
    <ligand>
        <name>Mg(2+)</name>
        <dbReference type="ChEBI" id="CHEBI:18420"/>
    </ligand>
</feature>